<organism evidence="2 3">
    <name type="scientific">Hamiltosporidium tvaerminnensis</name>
    <dbReference type="NCBI Taxonomy" id="1176355"/>
    <lineage>
        <taxon>Eukaryota</taxon>
        <taxon>Fungi</taxon>
        <taxon>Fungi incertae sedis</taxon>
        <taxon>Microsporidia</taxon>
        <taxon>Dubosqiidae</taxon>
        <taxon>Hamiltosporidium</taxon>
    </lineage>
</organism>
<name>A0A4Q9L552_9MICR</name>
<keyword evidence="1" id="KW-0472">Membrane</keyword>
<evidence type="ECO:0000256" key="1">
    <source>
        <dbReference type="SAM" id="Phobius"/>
    </source>
</evidence>
<gene>
    <name evidence="2" type="ORF">CWI37_0589p0040</name>
</gene>
<dbReference type="EMBL" id="PITJ01000589">
    <property type="protein sequence ID" value="TBU01961.1"/>
    <property type="molecule type" value="Genomic_DNA"/>
</dbReference>
<proteinExistence type="predicted"/>
<sequence>MGMEILKTKKIIVGLGILIGTIVVIIGSISLFCGVKAKKKLSKEVKQFNEFNEFTASSYAKRLRKLIDRNKNIGIFNIKEEGKLSISPCLSYQHANELFKCSELFLYGNDENKEKLLEGYTIDDIMTKSYNVVFLPYLMSVEKLNIFWKKYKPDILTKFGLVLIRGASEFNFIDKIISLLQEMSRNEGEFGYITIEIKDNSVNVLSKIHKIADMITNAEFLYEKTEKISLKSKNTTDFVIFLLSKANIFDLNNIYDTLTKISSDILLKGFLLDILENFLGILFIPDIDKLVSRYIPATEEPKKMISEFLQEFRKEENDLKWILNEFERFSWVFARKLLNIYLENKEDVMEWINEPENAIESFNKFFNEIERLDISSQILRQIKIFIFETEKNTTIKLLKLFKVLLENINEKNIQINTMNNNQDFKTFVKFFKSKFIGIFLENEEMIEYLKNIVVMLENFSSDDDLLFKMHIKLRDEMCLSLFKVILTILYD</sequence>
<keyword evidence="1" id="KW-1133">Transmembrane helix</keyword>
<comment type="caution">
    <text evidence="2">The sequence shown here is derived from an EMBL/GenBank/DDBJ whole genome shotgun (WGS) entry which is preliminary data.</text>
</comment>
<dbReference type="AlphaFoldDB" id="A0A4Q9L552"/>
<keyword evidence="1" id="KW-0812">Transmembrane</keyword>
<dbReference type="Proteomes" id="UP000292362">
    <property type="component" value="Unassembled WGS sequence"/>
</dbReference>
<reference evidence="2 3" key="1">
    <citation type="submission" date="2017-12" db="EMBL/GenBank/DDBJ databases">
        <authorList>
            <person name="Pombert J.-F."/>
            <person name="Haag K.L."/>
            <person name="Ebert D."/>
        </authorList>
    </citation>
    <scope>NUCLEOTIDE SEQUENCE [LARGE SCALE GENOMIC DNA]</scope>
    <source>
        <strain evidence="2">FI-OER-3-3</strain>
    </source>
</reference>
<protein>
    <submittedName>
        <fullName evidence="2">Uncharacterized protein</fullName>
    </submittedName>
</protein>
<feature type="transmembrane region" description="Helical" evidence="1">
    <location>
        <begin position="12"/>
        <end position="32"/>
    </location>
</feature>
<accession>A0A4Q9L552</accession>
<evidence type="ECO:0000313" key="3">
    <source>
        <dbReference type="Proteomes" id="UP000292362"/>
    </source>
</evidence>
<evidence type="ECO:0000313" key="2">
    <source>
        <dbReference type="EMBL" id="TBU01961.1"/>
    </source>
</evidence>
<dbReference type="VEuPathDB" id="MicrosporidiaDB:CWI37_0589p0040"/>